<dbReference type="InterPro" id="IPR047187">
    <property type="entry name" value="SF1_C_Upf1"/>
</dbReference>
<keyword evidence="3" id="KW-0378">Hydrolase</keyword>
<organism evidence="7 8">
    <name type="scientific">Microbacterium saperdae</name>
    <dbReference type="NCBI Taxonomy" id="69368"/>
    <lineage>
        <taxon>Bacteria</taxon>
        <taxon>Bacillati</taxon>
        <taxon>Actinomycetota</taxon>
        <taxon>Actinomycetes</taxon>
        <taxon>Micrococcales</taxon>
        <taxon>Microbacteriaceae</taxon>
        <taxon>Microbacterium</taxon>
    </lineage>
</organism>
<dbReference type="AlphaFoldDB" id="A0A543BLE8"/>
<dbReference type="CDD" id="cd14014">
    <property type="entry name" value="STKc_PknB_like"/>
    <property type="match status" value="1"/>
</dbReference>
<evidence type="ECO:0000259" key="6">
    <source>
        <dbReference type="PROSITE" id="PS50011"/>
    </source>
</evidence>
<feature type="domain" description="Protein kinase" evidence="6">
    <location>
        <begin position="1"/>
        <end position="258"/>
    </location>
</feature>
<reference evidence="7 8" key="1">
    <citation type="submission" date="2019-06" db="EMBL/GenBank/DDBJ databases">
        <title>Sequencing the genomes of 1000 actinobacteria strains.</title>
        <authorList>
            <person name="Klenk H.-P."/>
        </authorList>
    </citation>
    <scope>NUCLEOTIDE SEQUENCE [LARGE SCALE GENOMIC DNA]</scope>
    <source>
        <strain evidence="7 8">DSM 20169</strain>
    </source>
</reference>
<dbReference type="Pfam" id="PF13087">
    <property type="entry name" value="AAA_12"/>
    <property type="match status" value="1"/>
</dbReference>
<dbReference type="InterPro" id="IPR011009">
    <property type="entry name" value="Kinase-like_dom_sf"/>
</dbReference>
<dbReference type="InterPro" id="IPR050534">
    <property type="entry name" value="Coronavir_polyprotein_1ab"/>
</dbReference>
<protein>
    <submittedName>
        <fullName evidence="7">Protein kinase-like protein</fullName>
    </submittedName>
</protein>
<dbReference type="InterPro" id="IPR008271">
    <property type="entry name" value="Ser/Thr_kinase_AS"/>
</dbReference>
<dbReference type="SUPFAM" id="SSF56112">
    <property type="entry name" value="Protein kinase-like (PK-like)"/>
    <property type="match status" value="1"/>
</dbReference>
<dbReference type="RefSeq" id="WP_141871590.1">
    <property type="nucleotide sequence ID" value="NZ_VFOX01000001.1"/>
</dbReference>
<dbReference type="GO" id="GO:0004672">
    <property type="term" value="F:protein kinase activity"/>
    <property type="evidence" value="ECO:0007669"/>
    <property type="project" value="InterPro"/>
</dbReference>
<comment type="caution">
    <text evidence="7">The sequence shown here is derived from an EMBL/GenBank/DDBJ whole genome shotgun (WGS) entry which is preliminary data.</text>
</comment>
<dbReference type="GO" id="GO:0043139">
    <property type="term" value="F:5'-3' DNA helicase activity"/>
    <property type="evidence" value="ECO:0007669"/>
    <property type="project" value="TreeGrafter"/>
</dbReference>
<keyword evidence="7" id="KW-0808">Transferase</keyword>
<keyword evidence="8" id="KW-1185">Reference proteome</keyword>
<accession>A0A543BLE8</accession>
<dbReference type="Proteomes" id="UP000317209">
    <property type="component" value="Unassembled WGS sequence"/>
</dbReference>
<keyword evidence="5" id="KW-0067">ATP-binding</keyword>
<evidence type="ECO:0000256" key="5">
    <source>
        <dbReference type="ARBA" id="ARBA00022840"/>
    </source>
</evidence>
<evidence type="ECO:0000313" key="8">
    <source>
        <dbReference type="Proteomes" id="UP000317209"/>
    </source>
</evidence>
<sequence length="1130" mass="125528">MGEVLKKQYALQSDGPKIPQGNQSTVVRAFDLKAFDYVAVKFIQPRRDEFAKRMFERETEALQRLSHPNIIGIRDSGVDDTETPYVVLDWVDSSLDQLLLERSWDRWDDFYINMFRPIVSAISYAHLNNMEHRDIKPANILVDAEQRPLVADFGIATVQASGPPSTHTVRRFRSVPYAPPEEETRRPYVRDVFSLGVLAIRCMTGGPISDYDQIRPALIAASVPDGVRDILARCVDFDPNLRPSSATELEGILEDAWHLIADDAGKRQNTLWLSLSSRARQDLEQRAPGATAESVVAQDLEGAIHAEFGIQESGAPDRSWMFLYGASYRFSLSAPRRDGDPLTISAASHRDFETIERERRRSVQLPAVFRWELRRPTNPAAAVRGWQALQRLLEAHLDARLSPHADTEVNELFDLWSRILDARAELARGSAQPMAYRHCGQVERRVTFALLNEPDIDLVGTFWEAISPEKPFRGVSGEVVEQDGKDLTILLRRKAKSIPPRGTLRPFDAPSTIALSRQRSALNFIRDGKVPNSTIREIVVDPSASASPVRHSVTSWHSDMDADKQRAIELALGNSGLMVIEGPPGTGKTRLIAELVYQLLRSDPRKRILIASQTNPAVDNALERISQVGLTNIVRLAGSDQSAVDPAVHSLLLENRLPRWADDIRKRAQATIEQEAIKYDIPVHHARAAVLLEQVATLGTERLLLASRLNEKPVSTGSVTGLEDDEPVDQPDDIQGRIEHLNERIKEHVRGAQAFLGSDLLLDSDLSPVGAREALAAILTGKPHAQVFLARVELQAQWIDRIESDEDIAEFFLATTSVVAGTCVGLLRHKAVAHTEFDVCIVDEASRATLTEALIPLSRSKQWIVVGDTRQLPPSDEDLVRSPGILAEHNLTPSDIAETLFQRLVDHLPADSQVLLQHQYRMINPIGAMISECFYEGLLQSPRNDGLPGYDLWAGAPVTWIDTSSLGNERREASAAGTSVANRAEAKLMVEKILSLDRALERGVIRPQSGQKLRVLAIAPYMSQVADIRRRLAAGSFKNLSVTAMSVDAVQGREADIAFFSVTRSNDRGSLGFLGPDYWRRINVALSRARFGLSIIGDAEFIRSQDSGLSKVLDYVERHPGECELRPVDK</sequence>
<dbReference type="PROSITE" id="PS00108">
    <property type="entry name" value="PROTEIN_KINASE_ST"/>
    <property type="match status" value="1"/>
</dbReference>
<dbReference type="EMBL" id="VFOX01000001">
    <property type="protein sequence ID" value="TQL85659.1"/>
    <property type="molecule type" value="Genomic_DNA"/>
</dbReference>
<dbReference type="Gene3D" id="3.40.50.300">
    <property type="entry name" value="P-loop containing nucleotide triphosphate hydrolases"/>
    <property type="match status" value="2"/>
</dbReference>
<name>A0A543BLE8_9MICO</name>
<dbReference type="OrthoDB" id="3197455at2"/>
<dbReference type="InterPro" id="IPR041677">
    <property type="entry name" value="DNA2/NAM7_AAA_11"/>
</dbReference>
<proteinExistence type="inferred from homology"/>
<dbReference type="SMART" id="SM00220">
    <property type="entry name" value="S_TKc"/>
    <property type="match status" value="1"/>
</dbReference>
<gene>
    <name evidence="7" type="ORF">FB560_1290</name>
</gene>
<evidence type="ECO:0000256" key="3">
    <source>
        <dbReference type="ARBA" id="ARBA00022801"/>
    </source>
</evidence>
<evidence type="ECO:0000256" key="1">
    <source>
        <dbReference type="ARBA" id="ARBA00007913"/>
    </source>
</evidence>
<dbReference type="InterPro" id="IPR000719">
    <property type="entry name" value="Prot_kinase_dom"/>
</dbReference>
<dbReference type="Gene3D" id="1.10.510.10">
    <property type="entry name" value="Transferase(Phosphotransferase) domain 1"/>
    <property type="match status" value="1"/>
</dbReference>
<dbReference type="SUPFAM" id="SSF52540">
    <property type="entry name" value="P-loop containing nucleoside triphosphate hydrolases"/>
    <property type="match status" value="1"/>
</dbReference>
<evidence type="ECO:0000256" key="4">
    <source>
        <dbReference type="ARBA" id="ARBA00022806"/>
    </source>
</evidence>
<evidence type="ECO:0000313" key="7">
    <source>
        <dbReference type="EMBL" id="TQL85659.1"/>
    </source>
</evidence>
<dbReference type="Pfam" id="PF00069">
    <property type="entry name" value="Pkinase"/>
    <property type="match status" value="1"/>
</dbReference>
<dbReference type="PROSITE" id="PS50011">
    <property type="entry name" value="PROTEIN_KINASE_DOM"/>
    <property type="match status" value="1"/>
</dbReference>
<comment type="similarity">
    <text evidence="1">Belongs to the DNA2/NAM7 helicase family.</text>
</comment>
<dbReference type="InterPro" id="IPR041679">
    <property type="entry name" value="DNA2/NAM7-like_C"/>
</dbReference>
<dbReference type="GO" id="GO:0005524">
    <property type="term" value="F:ATP binding"/>
    <property type="evidence" value="ECO:0007669"/>
    <property type="project" value="UniProtKB-KW"/>
</dbReference>
<dbReference type="GO" id="GO:0016787">
    <property type="term" value="F:hydrolase activity"/>
    <property type="evidence" value="ECO:0007669"/>
    <property type="project" value="UniProtKB-KW"/>
</dbReference>
<dbReference type="Pfam" id="PF13086">
    <property type="entry name" value="AAA_11"/>
    <property type="match status" value="1"/>
</dbReference>
<keyword evidence="7" id="KW-0418">Kinase</keyword>
<dbReference type="PANTHER" id="PTHR43788">
    <property type="entry name" value="DNA2/NAM7 HELICASE FAMILY MEMBER"/>
    <property type="match status" value="1"/>
</dbReference>
<dbReference type="PANTHER" id="PTHR43788:SF8">
    <property type="entry name" value="DNA-BINDING PROTEIN SMUBP-2"/>
    <property type="match status" value="1"/>
</dbReference>
<evidence type="ECO:0000256" key="2">
    <source>
        <dbReference type="ARBA" id="ARBA00022741"/>
    </source>
</evidence>
<dbReference type="CDD" id="cd18808">
    <property type="entry name" value="SF1_C_Upf1"/>
    <property type="match status" value="1"/>
</dbReference>
<keyword evidence="4" id="KW-0347">Helicase</keyword>
<dbReference type="InterPro" id="IPR027417">
    <property type="entry name" value="P-loop_NTPase"/>
</dbReference>
<keyword evidence="2" id="KW-0547">Nucleotide-binding</keyword>